<protein>
    <submittedName>
        <fullName evidence="2">Uncharacterized protein MANES_10G099500</fullName>
    </submittedName>
</protein>
<accession>A0A2P2QZG2</accession>
<proteinExistence type="predicted"/>
<evidence type="ECO:0000313" key="2">
    <source>
        <dbReference type="EMBL" id="MBX72370.1"/>
    </source>
</evidence>
<name>A0A2P2QZG2_RHIMU</name>
<reference evidence="2" key="1">
    <citation type="submission" date="2018-02" db="EMBL/GenBank/DDBJ databases">
        <title>Rhizophora mucronata_Transcriptome.</title>
        <authorList>
            <person name="Meera S.P."/>
            <person name="Sreeshan A."/>
            <person name="Augustine A."/>
        </authorList>
    </citation>
    <scope>NUCLEOTIDE SEQUENCE</scope>
    <source>
        <tissue evidence="2">Leaf</tissue>
    </source>
</reference>
<dbReference type="EMBL" id="GGEC01091886">
    <property type="protein sequence ID" value="MBX72370.1"/>
    <property type="molecule type" value="Transcribed_RNA"/>
</dbReference>
<organism evidence="2">
    <name type="scientific">Rhizophora mucronata</name>
    <name type="common">Asiatic mangrove</name>
    <dbReference type="NCBI Taxonomy" id="61149"/>
    <lineage>
        <taxon>Eukaryota</taxon>
        <taxon>Viridiplantae</taxon>
        <taxon>Streptophyta</taxon>
        <taxon>Embryophyta</taxon>
        <taxon>Tracheophyta</taxon>
        <taxon>Spermatophyta</taxon>
        <taxon>Magnoliopsida</taxon>
        <taxon>eudicotyledons</taxon>
        <taxon>Gunneridae</taxon>
        <taxon>Pentapetalae</taxon>
        <taxon>rosids</taxon>
        <taxon>fabids</taxon>
        <taxon>Malpighiales</taxon>
        <taxon>Rhizophoraceae</taxon>
        <taxon>Rhizophora</taxon>
    </lineage>
</organism>
<feature type="region of interest" description="Disordered" evidence="1">
    <location>
        <begin position="1"/>
        <end position="21"/>
    </location>
</feature>
<evidence type="ECO:0000256" key="1">
    <source>
        <dbReference type="SAM" id="MobiDB-lite"/>
    </source>
</evidence>
<sequence>MFSNEVEEAVPAASQGHRTGNEVEDNIAGIGFFEGLDEFLSSLPILSVVGDDKVKAS</sequence>
<dbReference type="AlphaFoldDB" id="A0A2P2QZG2"/>